<comment type="similarity">
    <text evidence="2 8">Belongs to the alanine or glycine:cation symporter (AGCS) (TC 2.A.25) family.</text>
</comment>
<evidence type="ECO:0000256" key="3">
    <source>
        <dbReference type="ARBA" id="ARBA00022448"/>
    </source>
</evidence>
<feature type="transmembrane region" description="Helical" evidence="8">
    <location>
        <begin position="69"/>
        <end position="93"/>
    </location>
</feature>
<feature type="transmembrane region" description="Helical" evidence="8">
    <location>
        <begin position="186"/>
        <end position="205"/>
    </location>
</feature>
<evidence type="ECO:0000256" key="4">
    <source>
        <dbReference type="ARBA" id="ARBA00022475"/>
    </source>
</evidence>
<name>A0ABU3IC54_9ACTO</name>
<comment type="subcellular location">
    <subcellularLocation>
        <location evidence="1 8">Cell membrane</location>
        <topology evidence="1 8">Multi-pass membrane protein</topology>
    </subcellularLocation>
</comment>
<feature type="transmembrane region" description="Helical" evidence="8">
    <location>
        <begin position="350"/>
        <end position="371"/>
    </location>
</feature>
<dbReference type="PANTHER" id="PTHR30330:SF1">
    <property type="entry name" value="AMINO-ACID CARRIER PROTEIN ALST"/>
    <property type="match status" value="1"/>
</dbReference>
<gene>
    <name evidence="9" type="ORF">QS713_07805</name>
</gene>
<feature type="transmembrane region" description="Helical" evidence="8">
    <location>
        <begin position="245"/>
        <end position="268"/>
    </location>
</feature>
<dbReference type="RefSeq" id="WP_313274190.1">
    <property type="nucleotide sequence ID" value="NZ_JASXSX010000003.1"/>
</dbReference>
<evidence type="ECO:0000256" key="6">
    <source>
        <dbReference type="ARBA" id="ARBA00022989"/>
    </source>
</evidence>
<evidence type="ECO:0000256" key="5">
    <source>
        <dbReference type="ARBA" id="ARBA00022692"/>
    </source>
</evidence>
<dbReference type="PANTHER" id="PTHR30330">
    <property type="entry name" value="AGSS FAMILY TRANSPORTER, SODIUM-ALANINE"/>
    <property type="match status" value="1"/>
</dbReference>
<dbReference type="EMBL" id="JASXSX010000003">
    <property type="protein sequence ID" value="MDT3767959.1"/>
    <property type="molecule type" value="Genomic_DNA"/>
</dbReference>
<dbReference type="NCBIfam" id="TIGR00835">
    <property type="entry name" value="agcS"/>
    <property type="match status" value="1"/>
</dbReference>
<feature type="transmembrane region" description="Helical" evidence="8">
    <location>
        <begin position="419"/>
        <end position="439"/>
    </location>
</feature>
<keyword evidence="8" id="KW-0769">Symport</keyword>
<feature type="transmembrane region" description="Helical" evidence="8">
    <location>
        <begin position="20"/>
        <end position="40"/>
    </location>
</feature>
<feature type="transmembrane region" description="Helical" evidence="8">
    <location>
        <begin position="214"/>
        <end position="233"/>
    </location>
</feature>
<dbReference type="InterPro" id="IPR001463">
    <property type="entry name" value="Na/Ala_symport"/>
</dbReference>
<dbReference type="PRINTS" id="PR00175">
    <property type="entry name" value="NAALASMPORT"/>
</dbReference>
<sequence length="484" mass="50684">MITKILSTLENTLMWAVDMLYSWVLLFLLVGVGLALTAYLKGVQFRHFKDMVRSLANSRTASRNGISSFQAFAVGIGTRIGIGNIGGVALALIMGGPGAIFWMWIVAAVGMASSFVESVLAQLFKVRHADGTFRGGPAYYLRQGLNCKPAAVVFAAITVLACGFAVPMVQVNTVAATFAANHAVPTYSTMLFFLLLLAPVILGGIRSVARASEYLAPIMAGAYVVITLVVLVLHPGQALAALTSIFTAAFGPTQVAGGVTGGLFVALVNGARRGLFSNEAGLGTTPNAAGAAAVDHPVQQGFLQAFGVFVDTIVVCTATALLILVSGVYTPGMDPAAAGSLTAQAVTSSLGSWMALPMSLIIFIFGYTSAYGAYSYGQVALDSLTSNRAASWGFRVLAVAVAGLGAVVKLPVVWALSDFLLGLGGIINLVAIVVLVRWVRVALNDWEQQTQAGTRPVFNAAKYPRLRPILKNGVWSEGSDRKVQ</sequence>
<comment type="caution">
    <text evidence="9">The sequence shown here is derived from an EMBL/GenBank/DDBJ whole genome shotgun (WGS) entry which is preliminary data.</text>
</comment>
<feature type="transmembrane region" description="Helical" evidence="8">
    <location>
        <begin position="145"/>
        <end position="166"/>
    </location>
</feature>
<keyword evidence="7 8" id="KW-0472">Membrane</keyword>
<dbReference type="PROSITE" id="PS00873">
    <property type="entry name" value="NA_ALANINE_SYMP"/>
    <property type="match status" value="1"/>
</dbReference>
<keyword evidence="5 8" id="KW-0812">Transmembrane</keyword>
<keyword evidence="4 8" id="KW-1003">Cell membrane</keyword>
<keyword evidence="3 8" id="KW-0813">Transport</keyword>
<feature type="transmembrane region" description="Helical" evidence="8">
    <location>
        <begin position="392"/>
        <end position="413"/>
    </location>
</feature>
<evidence type="ECO:0000256" key="1">
    <source>
        <dbReference type="ARBA" id="ARBA00004651"/>
    </source>
</evidence>
<evidence type="ECO:0000256" key="2">
    <source>
        <dbReference type="ARBA" id="ARBA00009261"/>
    </source>
</evidence>
<accession>A0ABU3IC54</accession>
<organism evidence="9 10">
    <name type="scientific">Gleimia hominis</name>
    <dbReference type="NCBI Taxonomy" id="595468"/>
    <lineage>
        <taxon>Bacteria</taxon>
        <taxon>Bacillati</taxon>
        <taxon>Actinomycetota</taxon>
        <taxon>Actinomycetes</taxon>
        <taxon>Actinomycetales</taxon>
        <taxon>Actinomycetaceae</taxon>
        <taxon>Gleimia</taxon>
    </lineage>
</organism>
<dbReference type="Pfam" id="PF01235">
    <property type="entry name" value="Na_Ala_symp"/>
    <property type="match status" value="1"/>
</dbReference>
<protein>
    <submittedName>
        <fullName evidence="9">Alanine/glycine:cation symporter family protein</fullName>
    </submittedName>
</protein>
<proteinExistence type="inferred from homology"/>
<feature type="transmembrane region" description="Helical" evidence="8">
    <location>
        <begin position="99"/>
        <end position="124"/>
    </location>
</feature>
<evidence type="ECO:0000313" key="9">
    <source>
        <dbReference type="EMBL" id="MDT3767959.1"/>
    </source>
</evidence>
<reference evidence="9 10" key="1">
    <citation type="submission" date="2023-06" db="EMBL/GenBank/DDBJ databases">
        <title>Draft genome sequence of Gleimia hominis type strain CCUG 57540T.</title>
        <authorList>
            <person name="Salva-Serra F."/>
            <person name="Cardew S."/>
            <person name="Jensie Markopoulos S."/>
            <person name="Ohlen M."/>
            <person name="Inganas E."/>
            <person name="Svensson-Stadler L."/>
            <person name="Moore E.R.B."/>
        </authorList>
    </citation>
    <scope>NUCLEOTIDE SEQUENCE [LARGE SCALE GENOMIC DNA]</scope>
    <source>
        <strain evidence="9 10">CCUG 57540</strain>
    </source>
</reference>
<evidence type="ECO:0000256" key="8">
    <source>
        <dbReference type="RuleBase" id="RU363064"/>
    </source>
</evidence>
<keyword evidence="10" id="KW-1185">Reference proteome</keyword>
<feature type="transmembrane region" description="Helical" evidence="8">
    <location>
        <begin position="308"/>
        <end position="330"/>
    </location>
</feature>
<evidence type="ECO:0000256" key="7">
    <source>
        <dbReference type="ARBA" id="ARBA00023136"/>
    </source>
</evidence>
<evidence type="ECO:0000313" key="10">
    <source>
        <dbReference type="Proteomes" id="UP001247542"/>
    </source>
</evidence>
<dbReference type="Proteomes" id="UP001247542">
    <property type="component" value="Unassembled WGS sequence"/>
</dbReference>
<keyword evidence="6 8" id="KW-1133">Transmembrane helix</keyword>